<dbReference type="InterPro" id="IPR007233">
    <property type="entry name" value="TRAPPC"/>
</dbReference>
<evidence type="ECO:0000256" key="4">
    <source>
        <dbReference type="ARBA" id="ARBA00023034"/>
    </source>
</evidence>
<evidence type="ECO:0000313" key="8">
    <source>
        <dbReference type="Proteomes" id="UP001151582"/>
    </source>
</evidence>
<comment type="subcellular location">
    <subcellularLocation>
        <location evidence="6">Endoplasmic reticulum</location>
    </subcellularLocation>
    <subcellularLocation>
        <location evidence="6">Golgi apparatus</location>
        <location evidence="6">cis-Golgi network</location>
    </subcellularLocation>
</comment>
<dbReference type="Proteomes" id="UP001151582">
    <property type="component" value="Unassembled WGS sequence"/>
</dbReference>
<dbReference type="SUPFAM" id="SSF64356">
    <property type="entry name" value="SNARE-like"/>
    <property type="match status" value="1"/>
</dbReference>
<accession>A0A9W8B2G0</accession>
<dbReference type="PANTHER" id="PTHR23249:SF16">
    <property type="entry name" value="TRAFFICKING PROTEIN PARTICLE COMPLEX SUBUNIT 1"/>
    <property type="match status" value="1"/>
</dbReference>
<dbReference type="OrthoDB" id="3364529at2759"/>
<dbReference type="PANTHER" id="PTHR23249">
    <property type="entry name" value="TRAFFICKING PROTEIN PARTICLE COMPLEX SUBUNIT"/>
    <property type="match status" value="1"/>
</dbReference>
<keyword evidence="3 6" id="KW-0931">ER-Golgi transport</keyword>
<keyword evidence="2 6" id="KW-0256">Endoplasmic reticulum</keyword>
<protein>
    <recommendedName>
        <fullName evidence="6">Trafficking protein particle complex subunit</fullName>
    </recommendedName>
</protein>
<reference evidence="7" key="1">
    <citation type="submission" date="2022-07" db="EMBL/GenBank/DDBJ databases">
        <title>Phylogenomic reconstructions and comparative analyses of Kickxellomycotina fungi.</title>
        <authorList>
            <person name="Reynolds N.K."/>
            <person name="Stajich J.E."/>
            <person name="Barry K."/>
            <person name="Grigoriev I.V."/>
            <person name="Crous P."/>
            <person name="Smith M.E."/>
        </authorList>
    </citation>
    <scope>NUCLEOTIDE SEQUENCE</scope>
    <source>
        <strain evidence="7">RSA 567</strain>
    </source>
</reference>
<dbReference type="GO" id="GO:0005783">
    <property type="term" value="C:endoplasmic reticulum"/>
    <property type="evidence" value="ECO:0007669"/>
    <property type="project" value="UniProtKB-SubCell"/>
</dbReference>
<keyword evidence="1 6" id="KW-0813">Transport</keyword>
<sequence length="169" mass="19227">MIYSLYLFDRHCQCVFYTEWNRPGASRSTSDDLRNQYVWPTQHGSSDPRKDTAMVDEAKLVYGVIYSLKSMVAKLSATAGSDQFLSYRTNTYKLHYFETASGLKFVLTSDPATSSLLEVLKQIYLHIYLEYVVKNALVPADPKKSLPIANDYFCAVLNNYIKGLACFQS</sequence>
<keyword evidence="8" id="KW-1185">Reference proteome</keyword>
<dbReference type="GO" id="GO:0006888">
    <property type="term" value="P:endoplasmic reticulum to Golgi vesicle-mediated transport"/>
    <property type="evidence" value="ECO:0007669"/>
    <property type="project" value="UniProtKB-UniRule"/>
</dbReference>
<comment type="caution">
    <text evidence="7">The sequence shown here is derived from an EMBL/GenBank/DDBJ whole genome shotgun (WGS) entry which is preliminary data.</text>
</comment>
<evidence type="ECO:0000256" key="6">
    <source>
        <dbReference type="RuleBase" id="RU366065"/>
    </source>
</evidence>
<dbReference type="GO" id="GO:0005794">
    <property type="term" value="C:Golgi apparatus"/>
    <property type="evidence" value="ECO:0007669"/>
    <property type="project" value="UniProtKB-SubCell"/>
</dbReference>
<dbReference type="EMBL" id="JANBQB010000125">
    <property type="protein sequence ID" value="KAJ1981440.1"/>
    <property type="molecule type" value="Genomic_DNA"/>
</dbReference>
<gene>
    <name evidence="7" type="primary">bet5</name>
    <name evidence="7" type="ORF">H4R34_002072</name>
</gene>
<dbReference type="CDD" id="cd14855">
    <property type="entry name" value="TRAPPC1_MUM2"/>
    <property type="match status" value="1"/>
</dbReference>
<evidence type="ECO:0000256" key="5">
    <source>
        <dbReference type="ARBA" id="ARBA00038167"/>
    </source>
</evidence>
<proteinExistence type="inferred from homology"/>
<comment type="subunit">
    <text evidence="6">Part of the multisubunit transport protein particle (TRAPP) complex.</text>
</comment>
<dbReference type="AlphaFoldDB" id="A0A9W8B2G0"/>
<keyword evidence="4 6" id="KW-0333">Golgi apparatus</keyword>
<name>A0A9W8B2G0_9FUNG</name>
<evidence type="ECO:0000256" key="2">
    <source>
        <dbReference type="ARBA" id="ARBA00022824"/>
    </source>
</evidence>
<organism evidence="7 8">
    <name type="scientific">Dimargaris verticillata</name>
    <dbReference type="NCBI Taxonomy" id="2761393"/>
    <lineage>
        <taxon>Eukaryota</taxon>
        <taxon>Fungi</taxon>
        <taxon>Fungi incertae sedis</taxon>
        <taxon>Zoopagomycota</taxon>
        <taxon>Kickxellomycotina</taxon>
        <taxon>Dimargaritomycetes</taxon>
        <taxon>Dimargaritales</taxon>
        <taxon>Dimargaritaceae</taxon>
        <taxon>Dimargaris</taxon>
    </lineage>
</organism>
<evidence type="ECO:0000256" key="3">
    <source>
        <dbReference type="ARBA" id="ARBA00022892"/>
    </source>
</evidence>
<evidence type="ECO:0000256" key="1">
    <source>
        <dbReference type="ARBA" id="ARBA00022448"/>
    </source>
</evidence>
<dbReference type="Pfam" id="PF04099">
    <property type="entry name" value="Sybindin"/>
    <property type="match status" value="1"/>
</dbReference>
<dbReference type="Gene3D" id="3.30.450.70">
    <property type="match status" value="1"/>
</dbReference>
<comment type="similarity">
    <text evidence="5">Belongs to the TRAPP small subunits family. BET5 subfamily.</text>
</comment>
<dbReference type="SMART" id="SM01399">
    <property type="entry name" value="Sybindin"/>
    <property type="match status" value="1"/>
</dbReference>
<dbReference type="GO" id="GO:0030008">
    <property type="term" value="C:TRAPP complex"/>
    <property type="evidence" value="ECO:0007669"/>
    <property type="project" value="UniProtKB-UniRule"/>
</dbReference>
<evidence type="ECO:0000313" key="7">
    <source>
        <dbReference type="EMBL" id="KAJ1981440.1"/>
    </source>
</evidence>
<dbReference type="InterPro" id="IPR011012">
    <property type="entry name" value="Longin-like_dom_sf"/>
</dbReference>